<protein>
    <recommendedName>
        <fullName evidence="5">HGWP repeat containing protein-like</fullName>
    </recommendedName>
</protein>
<organism evidence="2">
    <name type="scientific">Oryza sativa subsp. japonica</name>
    <name type="common">Rice</name>
    <dbReference type="NCBI Taxonomy" id="39947"/>
    <lineage>
        <taxon>Eukaryota</taxon>
        <taxon>Viridiplantae</taxon>
        <taxon>Streptophyta</taxon>
        <taxon>Embryophyta</taxon>
        <taxon>Tracheophyta</taxon>
        <taxon>Spermatophyta</taxon>
        <taxon>Magnoliopsida</taxon>
        <taxon>Liliopsida</taxon>
        <taxon>Poales</taxon>
        <taxon>Poaceae</taxon>
        <taxon>BOP clade</taxon>
        <taxon>Oryzoideae</taxon>
        <taxon>Oryzeae</taxon>
        <taxon>Oryzinae</taxon>
        <taxon>Oryza</taxon>
        <taxon>Oryza sativa</taxon>
    </lineage>
</organism>
<sequence length="290" mass="31634">MICLNYVYISLSYFLNYKSKFTPPPPRIPPHPAFPARLNEGGIIPRDSLSRFPRFSLSLSLGFVRIAPAILADVINGARELRGRFPFSPAAFSPFRRYKIVPRASLFRFRHSPLALAVGFVPAPCSSLSAVAAELRFAAVVAPVLLPTRRHLHRLRRVIADPVRRSASPADRRSTVVIVIPNRAAAFLRSGRRSRRRRCPGVSRRPPFAFPLLSALSGAAPPRRWSPAVTIGARARPPPVGRAGEAAFGRALAAAKWARPSAARARSTVDRAADAWAPTPVDPVRAPSLG</sequence>
<feature type="region of interest" description="Disordered" evidence="1">
    <location>
        <begin position="268"/>
        <end position="290"/>
    </location>
</feature>
<dbReference type="EMBL" id="AP002867">
    <property type="protein sequence ID" value="BAB17132.1"/>
    <property type="molecule type" value="Genomic_DNA"/>
</dbReference>
<dbReference type="EMBL" id="AP002747">
    <property type="protein sequence ID" value="BAB17324.1"/>
    <property type="molecule type" value="Genomic_DNA"/>
</dbReference>
<evidence type="ECO:0000313" key="2">
    <source>
        <dbReference type="EMBL" id="BAB17132.1"/>
    </source>
</evidence>
<accession>Q9FED8</accession>
<reference evidence="4" key="3">
    <citation type="journal article" date="2008" name="Nucleic Acids Res.">
        <title>The rice annotation project database (RAP-DB): 2008 update.</title>
        <authorList>
            <consortium name="The rice annotation project (RAP)"/>
        </authorList>
    </citation>
    <scope>GENOME REANNOTATION</scope>
    <source>
        <strain evidence="4">cv. Nipponbare</strain>
    </source>
</reference>
<proteinExistence type="predicted"/>
<evidence type="ECO:0000256" key="1">
    <source>
        <dbReference type="SAM" id="MobiDB-lite"/>
    </source>
</evidence>
<name>Q9FED8_ORYSJ</name>
<dbReference type="Proteomes" id="UP000000763">
    <property type="component" value="Chromosome 1"/>
</dbReference>
<evidence type="ECO:0008006" key="5">
    <source>
        <dbReference type="Google" id="ProtNLM"/>
    </source>
</evidence>
<dbReference type="Proteomes" id="UP000817658">
    <property type="component" value="Chromosome 1"/>
</dbReference>
<evidence type="ECO:0000313" key="3">
    <source>
        <dbReference type="EMBL" id="BAB17324.1"/>
    </source>
</evidence>
<accession>Q7F7C5</accession>
<reference evidence="2" key="1">
    <citation type="journal article" date="2002" name="Nature">
        <title>The genome sequence and structure of rice chromosome 1.</title>
        <authorList>
            <person name="Sasaki T."/>
            <person name="Matsumoto T."/>
            <person name="Yamamoto K."/>
            <person name="Sakata K."/>
            <person name="Baba T."/>
            <person name="Katayose Y."/>
            <person name="Wu J."/>
            <person name="Niimura Y."/>
            <person name="Cheng Z."/>
            <person name="Nagamura Y."/>
            <person name="Antonio B.A."/>
            <person name="Kanamori H."/>
            <person name="Hosokawa S."/>
            <person name="Masukawa M."/>
            <person name="Arikawa K."/>
            <person name="Chiden Y."/>
            <person name="Hayashi M."/>
            <person name="Okamoto M."/>
            <person name="Ando T."/>
            <person name="Aoki H."/>
            <person name="Arita K."/>
            <person name="Hamada M."/>
            <person name="Harada C."/>
            <person name="Hijishita S."/>
            <person name="Honda M."/>
            <person name="Ichikawa Y."/>
            <person name="Idonuma A."/>
            <person name="Iijima M."/>
            <person name="Ikeda M."/>
            <person name="Ikeno M."/>
            <person name="Itoh S."/>
            <person name="Itoh T."/>
            <person name="Itoh Y."/>
            <person name="Itoh Y."/>
            <person name="Iwabuchi A."/>
            <person name="Kamiya K."/>
            <person name="Karasawa W."/>
            <person name="Katagiri S."/>
            <person name="Kikuta A."/>
            <person name="Kobayashi N."/>
            <person name="Kono I."/>
            <person name="Machita K."/>
            <person name="Maehara T."/>
            <person name="Mizuno H."/>
            <person name="Mizubayashi T."/>
            <person name="Mukai Y."/>
            <person name="Nagasaki H."/>
            <person name="Nakashima M."/>
            <person name="Nakama Y."/>
            <person name="Nakamichi Y."/>
            <person name="Nakamura M."/>
            <person name="Namiki N."/>
            <person name="Negishi M."/>
            <person name="Ohta I."/>
            <person name="Ono N."/>
            <person name="Saji S."/>
            <person name="Sakai K."/>
            <person name="Shibata M."/>
            <person name="Shimokawa T."/>
            <person name="Shomura A."/>
            <person name="Song J."/>
            <person name="Takazaki Y."/>
            <person name="Terasawa K."/>
            <person name="Tsuji K."/>
            <person name="Waki K."/>
            <person name="Yamagata H."/>
            <person name="Yamane H."/>
            <person name="Yoshiki S."/>
            <person name="Yoshihara R."/>
            <person name="Yukawa K."/>
            <person name="Zhong H."/>
            <person name="Iwama H."/>
            <person name="Endo T."/>
            <person name="Ito H."/>
            <person name="Hahn J.H."/>
            <person name="Kim H.I."/>
            <person name="Eun M.Y."/>
            <person name="Yano M."/>
            <person name="Jiang J."/>
            <person name="Gojobori T."/>
        </authorList>
    </citation>
    <scope>NUCLEOTIDE SEQUENCE</scope>
</reference>
<reference evidence="4" key="2">
    <citation type="journal article" date="2005" name="Nature">
        <title>The map-based sequence of the rice genome.</title>
        <authorList>
            <consortium name="International rice genome sequencing project (IRGSP)"/>
            <person name="Matsumoto T."/>
            <person name="Wu J."/>
            <person name="Kanamori H."/>
            <person name="Katayose Y."/>
            <person name="Fujisawa M."/>
            <person name="Namiki N."/>
            <person name="Mizuno H."/>
            <person name="Yamamoto K."/>
            <person name="Antonio B.A."/>
            <person name="Baba T."/>
            <person name="Sakata K."/>
            <person name="Nagamura Y."/>
            <person name="Aoki H."/>
            <person name="Arikawa K."/>
            <person name="Arita K."/>
            <person name="Bito T."/>
            <person name="Chiden Y."/>
            <person name="Fujitsuka N."/>
            <person name="Fukunaka R."/>
            <person name="Hamada M."/>
            <person name="Harada C."/>
            <person name="Hayashi A."/>
            <person name="Hijishita S."/>
            <person name="Honda M."/>
            <person name="Hosokawa S."/>
            <person name="Ichikawa Y."/>
            <person name="Idonuma A."/>
            <person name="Iijima M."/>
            <person name="Ikeda M."/>
            <person name="Ikeno M."/>
            <person name="Ito K."/>
            <person name="Ito S."/>
            <person name="Ito T."/>
            <person name="Ito Y."/>
            <person name="Ito Y."/>
            <person name="Iwabuchi A."/>
            <person name="Kamiya K."/>
            <person name="Karasawa W."/>
            <person name="Kurita K."/>
            <person name="Katagiri S."/>
            <person name="Kikuta A."/>
            <person name="Kobayashi H."/>
            <person name="Kobayashi N."/>
            <person name="Machita K."/>
            <person name="Maehara T."/>
            <person name="Masukawa M."/>
            <person name="Mizubayashi T."/>
            <person name="Mukai Y."/>
            <person name="Nagasaki H."/>
            <person name="Nagata Y."/>
            <person name="Naito S."/>
            <person name="Nakashima M."/>
            <person name="Nakama Y."/>
            <person name="Nakamichi Y."/>
            <person name="Nakamura M."/>
            <person name="Meguro A."/>
            <person name="Negishi M."/>
            <person name="Ohta I."/>
            <person name="Ohta T."/>
            <person name="Okamoto M."/>
            <person name="Ono N."/>
            <person name="Saji S."/>
            <person name="Sakaguchi M."/>
            <person name="Sakai K."/>
            <person name="Shibata M."/>
            <person name="Shimokawa T."/>
            <person name="Song J."/>
            <person name="Takazaki Y."/>
            <person name="Terasawa K."/>
            <person name="Tsugane M."/>
            <person name="Tsuji K."/>
            <person name="Ueda S."/>
            <person name="Waki K."/>
            <person name="Yamagata H."/>
            <person name="Yamamoto M."/>
            <person name="Yamamoto S."/>
            <person name="Yamane H."/>
            <person name="Yoshiki S."/>
            <person name="Yoshihara R."/>
            <person name="Yukawa K."/>
            <person name="Zhong H."/>
            <person name="Yano M."/>
            <person name="Yuan Q."/>
            <person name="Ouyang S."/>
            <person name="Liu J."/>
            <person name="Jones K.M."/>
            <person name="Gansberger K."/>
            <person name="Moffat K."/>
            <person name="Hill J."/>
            <person name="Bera J."/>
            <person name="Fadrosh D."/>
            <person name="Jin S."/>
            <person name="Johri S."/>
            <person name="Kim M."/>
            <person name="Overton L."/>
            <person name="Reardon M."/>
            <person name="Tsitrin T."/>
            <person name="Vuong H."/>
            <person name="Weaver B."/>
            <person name="Ciecko A."/>
            <person name="Tallon L."/>
            <person name="Jackson J."/>
            <person name="Pai G."/>
            <person name="Aken S.V."/>
            <person name="Utterback T."/>
            <person name="Reidmuller S."/>
            <person name="Feldblyum T."/>
            <person name="Hsiao J."/>
            <person name="Zismann V."/>
            <person name="Iobst S."/>
            <person name="de Vazeille A.R."/>
            <person name="Buell C.R."/>
            <person name="Ying K."/>
            <person name="Li Y."/>
            <person name="Lu T."/>
            <person name="Huang Y."/>
            <person name="Zhao Q."/>
            <person name="Feng Q."/>
            <person name="Zhang L."/>
            <person name="Zhu J."/>
            <person name="Weng Q."/>
            <person name="Mu J."/>
            <person name="Lu Y."/>
            <person name="Fan D."/>
            <person name="Liu Y."/>
            <person name="Guan J."/>
            <person name="Zhang Y."/>
            <person name="Yu S."/>
            <person name="Liu X."/>
            <person name="Zhang Y."/>
            <person name="Hong G."/>
            <person name="Han B."/>
            <person name="Choisne N."/>
            <person name="Demange N."/>
            <person name="Orjeda G."/>
            <person name="Samain S."/>
            <person name="Cattolico L."/>
            <person name="Pelletier E."/>
            <person name="Couloux A."/>
            <person name="Segurens B."/>
            <person name="Wincker P."/>
            <person name="D'Hont A."/>
            <person name="Scarpelli C."/>
            <person name="Weissenbach J."/>
            <person name="Salanoubat M."/>
            <person name="Quetier F."/>
            <person name="Yu Y."/>
            <person name="Kim H.R."/>
            <person name="Rambo T."/>
            <person name="Currie J."/>
            <person name="Collura K."/>
            <person name="Luo M."/>
            <person name="Yang T."/>
            <person name="Ammiraju J.S.S."/>
            <person name="Engler F."/>
            <person name="Soderlund C."/>
            <person name="Wing R.A."/>
            <person name="Palmer L.E."/>
            <person name="de la Bastide M."/>
            <person name="Spiegel L."/>
            <person name="Nascimento L."/>
            <person name="Zutavern T."/>
            <person name="O'Shaughnessy A."/>
            <person name="Dike S."/>
            <person name="Dedhia N."/>
            <person name="Preston R."/>
            <person name="Balija V."/>
            <person name="McCombie W.R."/>
            <person name="Chow T."/>
            <person name="Chen H."/>
            <person name="Chung M."/>
            <person name="Chen C."/>
            <person name="Shaw J."/>
            <person name="Wu H."/>
            <person name="Hsiao K."/>
            <person name="Chao Y."/>
            <person name="Chu M."/>
            <person name="Cheng C."/>
            <person name="Hour A."/>
            <person name="Lee P."/>
            <person name="Lin S."/>
            <person name="Lin Y."/>
            <person name="Liou J."/>
            <person name="Liu S."/>
            <person name="Hsing Y."/>
            <person name="Raghuvanshi S."/>
            <person name="Mohanty A."/>
            <person name="Bharti A.K."/>
            <person name="Gaur A."/>
            <person name="Gupta V."/>
            <person name="Kumar D."/>
            <person name="Ravi V."/>
            <person name="Vij S."/>
            <person name="Kapur A."/>
            <person name="Khurana P."/>
            <person name="Khurana P."/>
            <person name="Khurana J.P."/>
            <person name="Tyagi A.K."/>
            <person name="Gaikwad K."/>
            <person name="Singh A."/>
            <person name="Dalal V."/>
            <person name="Srivastava S."/>
            <person name="Dixit A."/>
            <person name="Pal A.K."/>
            <person name="Ghazi I.A."/>
            <person name="Yadav M."/>
            <person name="Pandit A."/>
            <person name="Bhargava A."/>
            <person name="Sureshbabu K."/>
            <person name="Batra K."/>
            <person name="Sharma T.R."/>
            <person name="Mohapatra T."/>
            <person name="Singh N.K."/>
            <person name="Messing J."/>
            <person name="Nelson A.B."/>
            <person name="Fuks G."/>
            <person name="Kavchok S."/>
            <person name="Keizer G."/>
            <person name="Linton E."/>
            <person name="Llaca V."/>
            <person name="Song R."/>
            <person name="Tanyolac B."/>
            <person name="Young S."/>
            <person name="Ho-Il K."/>
            <person name="Hahn J.H."/>
            <person name="Sangsakoo G."/>
            <person name="Vanavichit A."/>
            <person name="de Mattos Luiz.A.T."/>
            <person name="Zimmer P.D."/>
            <person name="Malone G."/>
            <person name="Dellagostin O."/>
            <person name="de Oliveira A.C."/>
            <person name="Bevan M."/>
            <person name="Bancroft I."/>
            <person name="Minx P."/>
            <person name="Cordum H."/>
            <person name="Wilson R."/>
            <person name="Cheng Z."/>
            <person name="Jin W."/>
            <person name="Jiang J."/>
            <person name="Leong S.A."/>
            <person name="Iwama H."/>
            <person name="Gojobori T."/>
            <person name="Itoh T."/>
            <person name="Niimura Y."/>
            <person name="Fujii Y."/>
            <person name="Habara T."/>
            <person name="Sakai H."/>
            <person name="Sato Y."/>
            <person name="Wilson G."/>
            <person name="Kumar K."/>
            <person name="McCouch S."/>
            <person name="Juretic N."/>
            <person name="Hoen D."/>
            <person name="Wright S."/>
            <person name="Bruskiewich R."/>
            <person name="Bureau T."/>
            <person name="Miyao A."/>
            <person name="Hirochika H."/>
            <person name="Nishikawa T."/>
            <person name="Kadowaki K."/>
            <person name="Sugiura M."/>
            <person name="Burr B."/>
            <person name="Sasaki T."/>
        </authorList>
    </citation>
    <scope>NUCLEOTIDE SEQUENCE [LARGE SCALE GENOMIC DNA]</scope>
    <source>
        <strain evidence="4">cv. Nipponbare</strain>
    </source>
</reference>
<gene>
    <name evidence="2" type="ORF">P0463F06.35</name>
    <name evidence="3" type="ORF">P0698G03.4</name>
</gene>
<dbReference type="AlphaFoldDB" id="Q9FED8"/>
<evidence type="ECO:0000313" key="4">
    <source>
        <dbReference type="Proteomes" id="UP000000763"/>
    </source>
</evidence>